<name>A0A813HTG1_POLGL</name>
<dbReference type="EMBL" id="CAJNNV010032780">
    <property type="protein sequence ID" value="CAE8641019.1"/>
    <property type="molecule type" value="Genomic_DNA"/>
</dbReference>
<gene>
    <name evidence="2" type="ORF">PGLA1383_LOCUS55746</name>
</gene>
<reference evidence="2" key="1">
    <citation type="submission" date="2021-02" db="EMBL/GenBank/DDBJ databases">
        <authorList>
            <person name="Dougan E. K."/>
            <person name="Rhodes N."/>
            <person name="Thang M."/>
            <person name="Chan C."/>
        </authorList>
    </citation>
    <scope>NUCLEOTIDE SEQUENCE</scope>
</reference>
<comment type="caution">
    <text evidence="2">The sequence shown here is derived from an EMBL/GenBank/DDBJ whole genome shotgun (WGS) entry which is preliminary data.</text>
</comment>
<proteinExistence type="predicted"/>
<dbReference type="AlphaFoldDB" id="A0A813HTG1"/>
<dbReference type="Proteomes" id="UP000654075">
    <property type="component" value="Unassembled WGS sequence"/>
</dbReference>
<evidence type="ECO:0000313" key="2">
    <source>
        <dbReference type="EMBL" id="CAE8641019.1"/>
    </source>
</evidence>
<organism evidence="2 3">
    <name type="scientific">Polarella glacialis</name>
    <name type="common">Dinoflagellate</name>
    <dbReference type="NCBI Taxonomy" id="89957"/>
    <lineage>
        <taxon>Eukaryota</taxon>
        <taxon>Sar</taxon>
        <taxon>Alveolata</taxon>
        <taxon>Dinophyceae</taxon>
        <taxon>Suessiales</taxon>
        <taxon>Suessiaceae</taxon>
        <taxon>Polarella</taxon>
    </lineage>
</organism>
<accession>A0A813HTG1</accession>
<feature type="non-terminal residue" evidence="2">
    <location>
        <position position="1"/>
    </location>
</feature>
<feature type="non-terminal residue" evidence="2">
    <location>
        <position position="149"/>
    </location>
</feature>
<feature type="compositionally biased region" description="Polar residues" evidence="1">
    <location>
        <begin position="57"/>
        <end position="79"/>
    </location>
</feature>
<evidence type="ECO:0000313" key="3">
    <source>
        <dbReference type="Proteomes" id="UP000654075"/>
    </source>
</evidence>
<protein>
    <submittedName>
        <fullName evidence="2">Uncharacterized protein</fullName>
    </submittedName>
</protein>
<feature type="region of interest" description="Disordered" evidence="1">
    <location>
        <begin position="1"/>
        <end position="87"/>
    </location>
</feature>
<sequence length="149" mass="15360">ARIAPARKPVQISCGKGQGSEDAVVWTPRRVGSAWPPGTPEVVRSPWGPSTPPPKATSGSPQAQCLSPASRMSSASQLPVTPGSHARSTSLRVEAWQNFGTPSPPQAQYRLSCSYSGNPLGAATPASLFPPLPGPPLVGPLIPVPQILA</sequence>
<keyword evidence="3" id="KW-1185">Reference proteome</keyword>
<evidence type="ECO:0000256" key="1">
    <source>
        <dbReference type="SAM" id="MobiDB-lite"/>
    </source>
</evidence>